<dbReference type="GO" id="GO:0080120">
    <property type="term" value="P:CAAX-box protein maturation"/>
    <property type="evidence" value="ECO:0007669"/>
    <property type="project" value="UniProtKB-ARBA"/>
</dbReference>
<evidence type="ECO:0000256" key="1">
    <source>
        <dbReference type="SAM" id="Phobius"/>
    </source>
</evidence>
<accession>A0A841R9N1</accession>
<sequence>MGTKKYRRDTLIEAGLLFSLFYLPGYLFLAGIPDPRSFNSLLYNLQIWILLVPQIFMVIYLMHRDDLLDFQSFGLVRPGAKDIPFILLAAAGTAAVVMAVQVTIMLVAGEVLPEEPLWKLTKYSMIAPVFISSLLTGYSEELFFRSYLYTRLEVLDTEKWSRLIFVNILFAAGHLYEGVPGGFNAFILGCYFSFLFTRKKNIHIPAILHGLYNFSALLLTLFL</sequence>
<feature type="transmembrane region" description="Helical" evidence="1">
    <location>
        <begin position="160"/>
        <end position="176"/>
    </location>
</feature>
<dbReference type="GO" id="GO:0004175">
    <property type="term" value="F:endopeptidase activity"/>
    <property type="evidence" value="ECO:0007669"/>
    <property type="project" value="UniProtKB-ARBA"/>
</dbReference>
<dbReference type="EMBL" id="JACHGJ010000003">
    <property type="protein sequence ID" value="MBB6480615.1"/>
    <property type="molecule type" value="Genomic_DNA"/>
</dbReference>
<feature type="transmembrane region" description="Helical" evidence="1">
    <location>
        <begin position="120"/>
        <end position="139"/>
    </location>
</feature>
<gene>
    <name evidence="3" type="ORF">HNR50_002278</name>
</gene>
<feature type="transmembrane region" description="Helical" evidence="1">
    <location>
        <begin position="41"/>
        <end position="62"/>
    </location>
</feature>
<comment type="caution">
    <text evidence="3">The sequence shown here is derived from an EMBL/GenBank/DDBJ whole genome shotgun (WGS) entry which is preliminary data.</text>
</comment>
<keyword evidence="1" id="KW-0472">Membrane</keyword>
<feature type="transmembrane region" description="Helical" evidence="1">
    <location>
        <begin position="83"/>
        <end position="108"/>
    </location>
</feature>
<protein>
    <recommendedName>
        <fullName evidence="2">CAAX prenyl protease 2/Lysostaphin resistance protein A-like domain-containing protein</fullName>
    </recommendedName>
</protein>
<feature type="transmembrane region" description="Helical" evidence="1">
    <location>
        <begin position="12"/>
        <end position="29"/>
    </location>
</feature>
<feature type="domain" description="CAAX prenyl protease 2/Lysostaphin resistance protein A-like" evidence="2">
    <location>
        <begin position="126"/>
        <end position="214"/>
    </location>
</feature>
<dbReference type="Pfam" id="PF02517">
    <property type="entry name" value="Rce1-like"/>
    <property type="match status" value="1"/>
</dbReference>
<proteinExistence type="predicted"/>
<evidence type="ECO:0000313" key="4">
    <source>
        <dbReference type="Proteomes" id="UP000587760"/>
    </source>
</evidence>
<organism evidence="3 4">
    <name type="scientific">Spirochaeta isovalerica</name>
    <dbReference type="NCBI Taxonomy" id="150"/>
    <lineage>
        <taxon>Bacteria</taxon>
        <taxon>Pseudomonadati</taxon>
        <taxon>Spirochaetota</taxon>
        <taxon>Spirochaetia</taxon>
        <taxon>Spirochaetales</taxon>
        <taxon>Spirochaetaceae</taxon>
        <taxon>Spirochaeta</taxon>
    </lineage>
</organism>
<dbReference type="InterPro" id="IPR003675">
    <property type="entry name" value="Rce1/LyrA-like_dom"/>
</dbReference>
<dbReference type="AlphaFoldDB" id="A0A841R9N1"/>
<keyword evidence="1" id="KW-0812">Transmembrane</keyword>
<reference evidence="3 4" key="1">
    <citation type="submission" date="2020-08" db="EMBL/GenBank/DDBJ databases">
        <title>Genomic Encyclopedia of Type Strains, Phase IV (KMG-IV): sequencing the most valuable type-strain genomes for metagenomic binning, comparative biology and taxonomic classification.</title>
        <authorList>
            <person name="Goeker M."/>
        </authorList>
    </citation>
    <scope>NUCLEOTIDE SEQUENCE [LARGE SCALE GENOMIC DNA]</scope>
    <source>
        <strain evidence="3 4">DSM 2461</strain>
    </source>
</reference>
<dbReference type="RefSeq" id="WP_184746872.1">
    <property type="nucleotide sequence ID" value="NZ_JACHGJ010000003.1"/>
</dbReference>
<keyword evidence="1" id="KW-1133">Transmembrane helix</keyword>
<evidence type="ECO:0000313" key="3">
    <source>
        <dbReference type="EMBL" id="MBB6480615.1"/>
    </source>
</evidence>
<keyword evidence="4" id="KW-1185">Reference proteome</keyword>
<dbReference type="Proteomes" id="UP000587760">
    <property type="component" value="Unassembled WGS sequence"/>
</dbReference>
<feature type="transmembrane region" description="Helical" evidence="1">
    <location>
        <begin position="204"/>
        <end position="222"/>
    </location>
</feature>
<evidence type="ECO:0000259" key="2">
    <source>
        <dbReference type="Pfam" id="PF02517"/>
    </source>
</evidence>
<name>A0A841R9N1_9SPIO</name>